<dbReference type="PIRSF" id="PIRSF001563">
    <property type="entry name" value="Folylpolyglu_synth"/>
    <property type="match status" value="1"/>
</dbReference>
<evidence type="ECO:0000313" key="14">
    <source>
        <dbReference type="Proteomes" id="UP000230108"/>
    </source>
</evidence>
<dbReference type="SUPFAM" id="SSF53623">
    <property type="entry name" value="MurD-like peptide ligases, catalytic domain"/>
    <property type="match status" value="1"/>
</dbReference>
<dbReference type="Gene3D" id="3.90.190.20">
    <property type="entry name" value="Mur ligase, C-terminal domain"/>
    <property type="match status" value="1"/>
</dbReference>
<comment type="caution">
    <text evidence="13">The sequence shown here is derived from an EMBL/GenBank/DDBJ whole genome shotgun (WGS) entry which is preliminary data.</text>
</comment>
<evidence type="ECO:0000259" key="12">
    <source>
        <dbReference type="Pfam" id="PF08245"/>
    </source>
</evidence>
<protein>
    <recommendedName>
        <fullName evidence="2">tetrahydrofolate synthase</fullName>
        <ecNumber evidence="2">6.3.2.17</ecNumber>
    </recommendedName>
    <alternativeName>
        <fullName evidence="8">Tetrahydrofolylpolyglutamate synthase</fullName>
    </alternativeName>
</protein>
<gene>
    <name evidence="13" type="ORF">COY90_02835</name>
</gene>
<keyword evidence="4" id="KW-0479">Metal-binding</keyword>
<comment type="similarity">
    <text evidence="1 10">Belongs to the folylpolyglutamate synthase family.</text>
</comment>
<dbReference type="NCBIfam" id="TIGR01499">
    <property type="entry name" value="folC"/>
    <property type="match status" value="1"/>
</dbReference>
<dbReference type="InterPro" id="IPR013221">
    <property type="entry name" value="Mur_ligase_cen"/>
</dbReference>
<dbReference type="GO" id="GO:0004326">
    <property type="term" value="F:tetrahydrofolylpolyglutamate synthase activity"/>
    <property type="evidence" value="ECO:0007669"/>
    <property type="project" value="UniProtKB-EC"/>
</dbReference>
<organism evidence="13 14">
    <name type="scientific">Candidatus Roizmanbacteria bacterium CG_4_10_14_0_8_um_filter_39_9</name>
    <dbReference type="NCBI Taxonomy" id="1974829"/>
    <lineage>
        <taxon>Bacteria</taxon>
        <taxon>Candidatus Roizmaniibacteriota</taxon>
    </lineage>
</organism>
<evidence type="ECO:0000256" key="9">
    <source>
        <dbReference type="ARBA" id="ARBA00047493"/>
    </source>
</evidence>
<dbReference type="PANTHER" id="PTHR11136">
    <property type="entry name" value="FOLYLPOLYGLUTAMATE SYNTHASE-RELATED"/>
    <property type="match status" value="1"/>
</dbReference>
<dbReference type="InterPro" id="IPR004101">
    <property type="entry name" value="Mur_ligase_C"/>
</dbReference>
<evidence type="ECO:0000256" key="1">
    <source>
        <dbReference type="ARBA" id="ARBA00008276"/>
    </source>
</evidence>
<dbReference type="GO" id="GO:0008841">
    <property type="term" value="F:dihydrofolate synthase activity"/>
    <property type="evidence" value="ECO:0007669"/>
    <property type="project" value="TreeGrafter"/>
</dbReference>
<dbReference type="SUPFAM" id="SSF53244">
    <property type="entry name" value="MurD-like peptide ligases, peptide-binding domain"/>
    <property type="match status" value="1"/>
</dbReference>
<evidence type="ECO:0000256" key="8">
    <source>
        <dbReference type="ARBA" id="ARBA00030592"/>
    </source>
</evidence>
<keyword evidence="7" id="KW-0460">Magnesium</keyword>
<keyword evidence="3 10" id="KW-0436">Ligase</keyword>
<evidence type="ECO:0000256" key="4">
    <source>
        <dbReference type="ARBA" id="ARBA00022723"/>
    </source>
</evidence>
<dbReference type="Pfam" id="PF08245">
    <property type="entry name" value="Mur_ligase_M"/>
    <property type="match status" value="1"/>
</dbReference>
<accession>A0A2M7QCU2</accession>
<dbReference type="AlphaFoldDB" id="A0A2M7QCU2"/>
<dbReference type="InterPro" id="IPR001645">
    <property type="entry name" value="Folylpolyglutamate_synth"/>
</dbReference>
<feature type="domain" description="Mur ligase central" evidence="12">
    <location>
        <begin position="54"/>
        <end position="280"/>
    </location>
</feature>
<dbReference type="GO" id="GO:0046872">
    <property type="term" value="F:metal ion binding"/>
    <property type="evidence" value="ECO:0007669"/>
    <property type="project" value="UniProtKB-KW"/>
</dbReference>
<evidence type="ECO:0000256" key="3">
    <source>
        <dbReference type="ARBA" id="ARBA00022598"/>
    </source>
</evidence>
<evidence type="ECO:0000256" key="10">
    <source>
        <dbReference type="PIRNR" id="PIRNR001563"/>
    </source>
</evidence>
<evidence type="ECO:0000259" key="11">
    <source>
        <dbReference type="Pfam" id="PF02875"/>
    </source>
</evidence>
<dbReference type="PANTHER" id="PTHR11136:SF0">
    <property type="entry name" value="DIHYDROFOLATE SYNTHETASE-RELATED"/>
    <property type="match status" value="1"/>
</dbReference>
<dbReference type="InterPro" id="IPR036565">
    <property type="entry name" value="Mur-like_cat_sf"/>
</dbReference>
<dbReference type="GO" id="GO:0005737">
    <property type="term" value="C:cytoplasm"/>
    <property type="evidence" value="ECO:0007669"/>
    <property type="project" value="TreeGrafter"/>
</dbReference>
<feature type="domain" description="Mur ligase C-terminal" evidence="11">
    <location>
        <begin position="308"/>
        <end position="435"/>
    </location>
</feature>
<comment type="catalytic activity">
    <reaction evidence="9">
        <text>(6S)-5,6,7,8-tetrahydrofolyl-(gamma-L-Glu)(n) + L-glutamate + ATP = (6S)-5,6,7,8-tetrahydrofolyl-(gamma-L-Glu)(n+1) + ADP + phosphate + H(+)</text>
        <dbReference type="Rhea" id="RHEA:10580"/>
        <dbReference type="Rhea" id="RHEA-COMP:14738"/>
        <dbReference type="Rhea" id="RHEA-COMP:14740"/>
        <dbReference type="ChEBI" id="CHEBI:15378"/>
        <dbReference type="ChEBI" id="CHEBI:29985"/>
        <dbReference type="ChEBI" id="CHEBI:30616"/>
        <dbReference type="ChEBI" id="CHEBI:43474"/>
        <dbReference type="ChEBI" id="CHEBI:141005"/>
        <dbReference type="ChEBI" id="CHEBI:456216"/>
        <dbReference type="EC" id="6.3.2.17"/>
    </reaction>
</comment>
<proteinExistence type="inferred from homology"/>
<dbReference type="GO" id="GO:0005524">
    <property type="term" value="F:ATP binding"/>
    <property type="evidence" value="ECO:0007669"/>
    <property type="project" value="UniProtKB-KW"/>
</dbReference>
<evidence type="ECO:0000256" key="6">
    <source>
        <dbReference type="ARBA" id="ARBA00022840"/>
    </source>
</evidence>
<evidence type="ECO:0000256" key="7">
    <source>
        <dbReference type="ARBA" id="ARBA00022842"/>
    </source>
</evidence>
<evidence type="ECO:0000313" key="13">
    <source>
        <dbReference type="EMBL" id="PIY69019.1"/>
    </source>
</evidence>
<evidence type="ECO:0000256" key="5">
    <source>
        <dbReference type="ARBA" id="ARBA00022741"/>
    </source>
</evidence>
<reference evidence="14" key="1">
    <citation type="submission" date="2017-09" db="EMBL/GenBank/DDBJ databases">
        <title>Depth-based differentiation of microbial function through sediment-hosted aquifers and enrichment of novel symbionts in the deep terrestrial subsurface.</title>
        <authorList>
            <person name="Probst A.J."/>
            <person name="Ladd B."/>
            <person name="Jarett J.K."/>
            <person name="Geller-Mcgrath D.E."/>
            <person name="Sieber C.M.K."/>
            <person name="Emerson J.B."/>
            <person name="Anantharaman K."/>
            <person name="Thomas B.C."/>
            <person name="Malmstrom R."/>
            <person name="Stieglmeier M."/>
            <person name="Klingl A."/>
            <person name="Woyke T."/>
            <person name="Ryan C.M."/>
            <person name="Banfield J.F."/>
        </authorList>
    </citation>
    <scope>NUCLEOTIDE SEQUENCE [LARGE SCALE GENOMIC DNA]</scope>
</reference>
<dbReference type="Pfam" id="PF02875">
    <property type="entry name" value="Mur_ligase_C"/>
    <property type="match status" value="1"/>
</dbReference>
<dbReference type="InterPro" id="IPR036615">
    <property type="entry name" value="Mur_ligase_C_dom_sf"/>
</dbReference>
<evidence type="ECO:0000256" key="2">
    <source>
        <dbReference type="ARBA" id="ARBA00013025"/>
    </source>
</evidence>
<keyword evidence="5 10" id="KW-0547">Nucleotide-binding</keyword>
<dbReference type="Proteomes" id="UP000230108">
    <property type="component" value="Unassembled WGS sequence"/>
</dbReference>
<sequence>MKIIRSEKQALHYLFGFIPKGEVFMYPGPVGVNRMKHLLLLIGNPQNVPRFIHVAGTSGKGSTAYYISTILRSLGFNVGLGASPHLLDMRERFQVNNRLISKQEFCTYLNEIAPMIEKASRSKFGKLTYTEVTTALAYYIFFRKGAEYVVMETHLGGLFDATNVIERPNKLAVITKIGHDHMHILGTTLKEIAFQKAGIIQMSNIVVTTKQHPQALRVIKKISRVKKAKLYVVKGEETKNVSLVPEPKFDFSYLKRTIKNITLQMLGSFQIQNCSQALATVMLLSERDKFNVSTKKVKYALAHALFPGRMQLFTLKTQAVVIDGAHNPQKMAMFIKNLKAYYPQQKYNFLIAFKKGKDYRSILRYVIPLAQKIVITSFFNQTNFQGFANFAEDPRIIVKVLSSLHFEDYCICENSEEALRMLLREENKVGVITGSLYLLSEVYPKLKLMSFK</sequence>
<dbReference type="Gene3D" id="3.40.1190.10">
    <property type="entry name" value="Mur-like, catalytic domain"/>
    <property type="match status" value="1"/>
</dbReference>
<name>A0A2M7QCU2_9BACT</name>
<keyword evidence="6 10" id="KW-0067">ATP-binding</keyword>
<dbReference type="EMBL" id="PFLF01000057">
    <property type="protein sequence ID" value="PIY69019.1"/>
    <property type="molecule type" value="Genomic_DNA"/>
</dbReference>
<dbReference type="EC" id="6.3.2.17" evidence="2"/>